<evidence type="ECO:0000259" key="2">
    <source>
        <dbReference type="Pfam" id="PF05651"/>
    </source>
</evidence>
<organism evidence="5 6">
    <name type="scientific">Bacillus seohaeanensis</name>
    <dbReference type="NCBI Taxonomy" id="284580"/>
    <lineage>
        <taxon>Bacteria</taxon>
        <taxon>Bacillati</taxon>
        <taxon>Bacillota</taxon>
        <taxon>Bacilli</taxon>
        <taxon>Bacillales</taxon>
        <taxon>Bacillaceae</taxon>
        <taxon>Bacillus</taxon>
    </lineage>
</organism>
<evidence type="ECO:0000256" key="1">
    <source>
        <dbReference type="ARBA" id="ARBA00006754"/>
    </source>
</evidence>
<dbReference type="EMBL" id="JBHUMF010000031">
    <property type="protein sequence ID" value="MFD2682557.1"/>
    <property type="molecule type" value="Genomic_DNA"/>
</dbReference>
<dbReference type="PANTHER" id="PTHR33744">
    <property type="entry name" value="CARBOHYDRATE DIACID REGULATOR"/>
    <property type="match status" value="1"/>
</dbReference>
<dbReference type="Pfam" id="PF13556">
    <property type="entry name" value="HTH_30"/>
    <property type="match status" value="1"/>
</dbReference>
<dbReference type="Gene3D" id="1.10.10.2840">
    <property type="entry name" value="PucR C-terminal helix-turn-helix domain"/>
    <property type="match status" value="1"/>
</dbReference>
<sequence length="372" mass="42157">MQFLTTELAQEIVERTMKILNRNINVMDDKGVIIGSGDSERMNELHDGALLVLKNGESVVIDKSKATRMKGSRPGINLPICFNHQIVGVVGITGEPEKIQNYAQLVKMAAELVLEQSFLLETVQWKQRLQSEIVNQLISEEALDEEWIKERAGFLGIDLGQPRMAIVLAQSNYTKVSNQKWSRAVQYEIGKADLIGVTFNDEIVVLKAVTVKESKRELTSFLQRLRNVSGGKVLIGTGSQVKSIKELKASFHQAKRAITVGSKLQSDRNFYHYEDYQLEVTLAKLAQDEQGKQVFSFYSRILEQDKKGDLVDTLEAYIREGGELNKVAESLFIHRNTLRYRLEKIAELTGKDPRNIKELMELYMAKLLHDIS</sequence>
<dbReference type="Pfam" id="PF05651">
    <property type="entry name" value="Diacid_rec"/>
    <property type="match status" value="1"/>
</dbReference>
<comment type="caution">
    <text evidence="5">The sequence shown here is derived from an EMBL/GenBank/DDBJ whole genome shotgun (WGS) entry which is preliminary data.</text>
</comment>
<dbReference type="Proteomes" id="UP001597506">
    <property type="component" value="Unassembled WGS sequence"/>
</dbReference>
<dbReference type="InterPro" id="IPR042070">
    <property type="entry name" value="PucR_C-HTH_sf"/>
</dbReference>
<dbReference type="SUPFAM" id="SSF46689">
    <property type="entry name" value="Homeodomain-like"/>
    <property type="match status" value="1"/>
</dbReference>
<dbReference type="InterPro" id="IPR009057">
    <property type="entry name" value="Homeodomain-like_sf"/>
</dbReference>
<name>A0ABW5RV36_9BACI</name>
<evidence type="ECO:0000259" key="3">
    <source>
        <dbReference type="Pfam" id="PF13556"/>
    </source>
</evidence>
<dbReference type="InterPro" id="IPR008599">
    <property type="entry name" value="Diacid_rec"/>
</dbReference>
<proteinExistence type="inferred from homology"/>
<comment type="similarity">
    <text evidence="1">Belongs to the CdaR family.</text>
</comment>
<feature type="domain" description="Putative sugar diacid recognition" evidence="2">
    <location>
        <begin position="4"/>
        <end position="137"/>
    </location>
</feature>
<evidence type="ECO:0000313" key="6">
    <source>
        <dbReference type="Proteomes" id="UP001597506"/>
    </source>
</evidence>
<evidence type="ECO:0000259" key="4">
    <source>
        <dbReference type="Pfam" id="PF17853"/>
    </source>
</evidence>
<protein>
    <submittedName>
        <fullName evidence="5">CdaR family transcriptional regulator</fullName>
    </submittedName>
</protein>
<reference evidence="6" key="1">
    <citation type="journal article" date="2019" name="Int. J. Syst. Evol. Microbiol.">
        <title>The Global Catalogue of Microorganisms (GCM) 10K type strain sequencing project: providing services to taxonomists for standard genome sequencing and annotation.</title>
        <authorList>
            <consortium name="The Broad Institute Genomics Platform"/>
            <consortium name="The Broad Institute Genome Sequencing Center for Infectious Disease"/>
            <person name="Wu L."/>
            <person name="Ma J."/>
        </authorList>
    </citation>
    <scope>NUCLEOTIDE SEQUENCE [LARGE SCALE GENOMIC DNA]</scope>
    <source>
        <strain evidence="6">KCTC 3913</strain>
    </source>
</reference>
<dbReference type="RefSeq" id="WP_377937206.1">
    <property type="nucleotide sequence ID" value="NZ_JBHUMF010000031.1"/>
</dbReference>
<feature type="domain" description="CdaR GGDEF-like" evidence="4">
    <location>
        <begin position="144"/>
        <end position="260"/>
    </location>
</feature>
<dbReference type="Pfam" id="PF17853">
    <property type="entry name" value="GGDEF_2"/>
    <property type="match status" value="1"/>
</dbReference>
<feature type="domain" description="PucR C-terminal helix-turn-helix" evidence="3">
    <location>
        <begin position="310"/>
        <end position="365"/>
    </location>
</feature>
<dbReference type="PANTHER" id="PTHR33744:SF15">
    <property type="entry name" value="CARBOHYDRATE DIACID REGULATOR"/>
    <property type="match status" value="1"/>
</dbReference>
<accession>A0ABW5RV36</accession>
<keyword evidence="6" id="KW-1185">Reference proteome</keyword>
<gene>
    <name evidence="5" type="ORF">ACFSUL_17605</name>
</gene>
<evidence type="ECO:0000313" key="5">
    <source>
        <dbReference type="EMBL" id="MFD2682557.1"/>
    </source>
</evidence>
<dbReference type="InterPro" id="IPR041522">
    <property type="entry name" value="CdaR_GGDEF"/>
</dbReference>
<dbReference type="InterPro" id="IPR025736">
    <property type="entry name" value="PucR_C-HTH_dom"/>
</dbReference>
<dbReference type="InterPro" id="IPR051448">
    <property type="entry name" value="CdaR-like_regulators"/>
</dbReference>